<dbReference type="OrthoDB" id="1118857at2"/>
<dbReference type="InterPro" id="IPR008969">
    <property type="entry name" value="CarboxyPept-like_regulatory"/>
</dbReference>
<dbReference type="RefSeq" id="WP_143095988.1">
    <property type="nucleotide sequence ID" value="NZ_FOPP01000011.1"/>
</dbReference>
<dbReference type="Proteomes" id="UP000199666">
    <property type="component" value="Unassembled WGS sequence"/>
</dbReference>
<proteinExistence type="predicted"/>
<protein>
    <recommendedName>
        <fullName evidence="3">CarboxypepD_reg-like domain-containing protein</fullName>
    </recommendedName>
</protein>
<gene>
    <name evidence="1" type="ORF">SAMN04489864_111122</name>
</gene>
<sequence length="233" mass="27021">MGLKRAFFLLVILISLVADVHAQINGIVFDQASRKPIAHVEIINLTNQEKTVSNDYGEFTIIAKMNHLLVFRRPGYRSDTLMLVDLKPLRRYMAVDKNILSTVVISGQQTLREQYAHVFNKANPILLKQGRGLLFYPSNYFTKESKHARQFVKMLKREEKEKIIDRRFNLKTVASLLPIKQPELDAFLVLYRPTLQFIERAKAEDFKNYVLHCYQKFKLLPSEKRGLPSLKAG</sequence>
<name>A0A1I2ZVT0_9SPHI</name>
<dbReference type="AlphaFoldDB" id="A0A1I2ZVT0"/>
<accession>A0A1I2ZVT0</accession>
<keyword evidence="2" id="KW-1185">Reference proteome</keyword>
<reference evidence="1 2" key="1">
    <citation type="submission" date="2016-10" db="EMBL/GenBank/DDBJ databases">
        <authorList>
            <person name="de Groot N.N."/>
        </authorList>
    </citation>
    <scope>NUCLEOTIDE SEQUENCE [LARGE SCALE GENOMIC DNA]</scope>
    <source>
        <strain evidence="1 2">DSM 18684</strain>
    </source>
</reference>
<evidence type="ECO:0000313" key="1">
    <source>
        <dbReference type="EMBL" id="SFH41726.1"/>
    </source>
</evidence>
<evidence type="ECO:0008006" key="3">
    <source>
        <dbReference type="Google" id="ProtNLM"/>
    </source>
</evidence>
<dbReference type="STRING" id="414048.SAMN04489864_111122"/>
<dbReference type="SUPFAM" id="SSF49464">
    <property type="entry name" value="Carboxypeptidase regulatory domain-like"/>
    <property type="match status" value="1"/>
</dbReference>
<organism evidence="1 2">
    <name type="scientific">Pedobacter insulae</name>
    <dbReference type="NCBI Taxonomy" id="414048"/>
    <lineage>
        <taxon>Bacteria</taxon>
        <taxon>Pseudomonadati</taxon>
        <taxon>Bacteroidota</taxon>
        <taxon>Sphingobacteriia</taxon>
        <taxon>Sphingobacteriales</taxon>
        <taxon>Sphingobacteriaceae</taxon>
        <taxon>Pedobacter</taxon>
    </lineage>
</organism>
<evidence type="ECO:0000313" key="2">
    <source>
        <dbReference type="Proteomes" id="UP000199666"/>
    </source>
</evidence>
<dbReference type="EMBL" id="FOPP01000011">
    <property type="protein sequence ID" value="SFH41726.1"/>
    <property type="molecule type" value="Genomic_DNA"/>
</dbReference>